<proteinExistence type="predicted"/>
<comment type="caution">
    <text evidence="6">The sequence shown here is derived from an EMBL/GenBank/DDBJ whole genome shotgun (WGS) entry which is preliminary data.</text>
</comment>
<keyword evidence="3" id="KW-1133">Transmembrane helix</keyword>
<evidence type="ECO:0000256" key="4">
    <source>
        <dbReference type="ARBA" id="ARBA00023136"/>
    </source>
</evidence>
<feature type="domain" description="O-antigen ligase-related" evidence="5">
    <location>
        <begin position="208"/>
        <end position="342"/>
    </location>
</feature>
<evidence type="ECO:0000313" key="7">
    <source>
        <dbReference type="Proteomes" id="UP000285777"/>
    </source>
</evidence>
<reference evidence="6 7" key="1">
    <citation type="submission" date="2018-08" db="EMBL/GenBank/DDBJ databases">
        <title>A genome reference for cultivated species of the human gut microbiota.</title>
        <authorList>
            <person name="Zou Y."/>
            <person name="Xue W."/>
            <person name="Luo G."/>
        </authorList>
    </citation>
    <scope>NUCLEOTIDE SEQUENCE [LARGE SCALE GENOMIC DNA]</scope>
    <source>
        <strain evidence="6 7">AM13-21</strain>
    </source>
</reference>
<evidence type="ECO:0000313" key="6">
    <source>
        <dbReference type="EMBL" id="RHI87367.1"/>
    </source>
</evidence>
<dbReference type="EMBL" id="QRLF01000032">
    <property type="protein sequence ID" value="RHI87367.1"/>
    <property type="molecule type" value="Genomic_DNA"/>
</dbReference>
<keyword evidence="2" id="KW-0812">Transmembrane</keyword>
<comment type="subcellular location">
    <subcellularLocation>
        <location evidence="1">Membrane</location>
        <topology evidence="1">Multi-pass membrane protein</topology>
    </subcellularLocation>
</comment>
<dbReference type="Proteomes" id="UP000285777">
    <property type="component" value="Unassembled WGS sequence"/>
</dbReference>
<sequence>MLETKISYQYEKWDYFVVLTFVLTTGTIIWFHYLSPGLSLSFYFLIATINLLVRDRKIRLVRNLSFYYCIYIFIIALLGGVLFYSHYVENATIGYLISAISSYLIISTYSFVYFKKILTNVVFYITLIGELVFILSEFDLLPLQSIVIAGDVKIIFYGYSLGWPNLFHRFAGLWHEPGACQIILNTVICLHYHEFVTWTWQKNQLLKMIIIIIGVLLTQSTGGYFVFMLFMLNVMFGVKFKYKHAMFLKLLLFILGGVIIWHLYHSPIIQEKIFSDENGNESMSKIQRTTENLAMFQMFLERPIWGWGLGTHEQIEMFDKLDNGGCSNGVLYMLCSWGVVWFFPFLWMVYRNMKQMYGHFFMIMLLAFFLMQSNERYLEFPMSFIFVFQFKREGIYG</sequence>
<dbReference type="RefSeq" id="WP_117596621.1">
    <property type="nucleotide sequence ID" value="NZ_CP181424.1"/>
</dbReference>
<dbReference type="GO" id="GO:0016020">
    <property type="term" value="C:membrane"/>
    <property type="evidence" value="ECO:0007669"/>
    <property type="project" value="UniProtKB-SubCell"/>
</dbReference>
<dbReference type="AlphaFoldDB" id="A0A412LRS2"/>
<gene>
    <name evidence="6" type="ORF">DW150_17130</name>
</gene>
<dbReference type="InterPro" id="IPR007016">
    <property type="entry name" value="O-antigen_ligase-rel_domated"/>
</dbReference>
<accession>A0A412LRS2</accession>
<keyword evidence="4" id="KW-0472">Membrane</keyword>
<evidence type="ECO:0000256" key="1">
    <source>
        <dbReference type="ARBA" id="ARBA00004141"/>
    </source>
</evidence>
<evidence type="ECO:0000256" key="3">
    <source>
        <dbReference type="ARBA" id="ARBA00022989"/>
    </source>
</evidence>
<evidence type="ECO:0000256" key="2">
    <source>
        <dbReference type="ARBA" id="ARBA00022692"/>
    </source>
</evidence>
<dbReference type="Pfam" id="PF04932">
    <property type="entry name" value="Wzy_C"/>
    <property type="match status" value="1"/>
</dbReference>
<organism evidence="6 7">
    <name type="scientific">Phocaeicola vulgatus</name>
    <name type="common">Bacteroides vulgatus</name>
    <dbReference type="NCBI Taxonomy" id="821"/>
    <lineage>
        <taxon>Bacteria</taxon>
        <taxon>Pseudomonadati</taxon>
        <taxon>Bacteroidota</taxon>
        <taxon>Bacteroidia</taxon>
        <taxon>Bacteroidales</taxon>
        <taxon>Bacteroidaceae</taxon>
        <taxon>Phocaeicola</taxon>
    </lineage>
</organism>
<evidence type="ECO:0000259" key="5">
    <source>
        <dbReference type="Pfam" id="PF04932"/>
    </source>
</evidence>
<name>A0A412LRS2_PHOVU</name>
<protein>
    <recommendedName>
        <fullName evidence="5">O-antigen ligase-related domain-containing protein</fullName>
    </recommendedName>
</protein>